<dbReference type="PANTHER" id="PTHR47510">
    <property type="entry name" value="REVERSE TRANSCRIPTASE DOMAIN-CONTAINING PROTEIN"/>
    <property type="match status" value="1"/>
</dbReference>
<dbReference type="AlphaFoldDB" id="A0A7D9F1H7"/>
<dbReference type="OrthoDB" id="10037236at2759"/>
<dbReference type="Proteomes" id="UP001152795">
    <property type="component" value="Unassembled WGS sequence"/>
</dbReference>
<keyword evidence="2" id="KW-1185">Reference proteome</keyword>
<accession>A0A7D9F1H7</accession>
<reference evidence="1" key="1">
    <citation type="submission" date="2020-04" db="EMBL/GenBank/DDBJ databases">
        <authorList>
            <person name="Alioto T."/>
            <person name="Alioto T."/>
            <person name="Gomez Garrido J."/>
        </authorList>
    </citation>
    <scope>NUCLEOTIDE SEQUENCE</scope>
    <source>
        <strain evidence="1">A484AB</strain>
    </source>
</reference>
<evidence type="ECO:0000313" key="1">
    <source>
        <dbReference type="EMBL" id="CAB4020766.1"/>
    </source>
</evidence>
<proteinExistence type="predicted"/>
<organism evidence="1 2">
    <name type="scientific">Paramuricea clavata</name>
    <name type="common">Red gorgonian</name>
    <name type="synonym">Violescent sea-whip</name>
    <dbReference type="NCBI Taxonomy" id="317549"/>
    <lineage>
        <taxon>Eukaryota</taxon>
        <taxon>Metazoa</taxon>
        <taxon>Cnidaria</taxon>
        <taxon>Anthozoa</taxon>
        <taxon>Octocorallia</taxon>
        <taxon>Malacalcyonacea</taxon>
        <taxon>Plexauridae</taxon>
        <taxon>Paramuricea</taxon>
    </lineage>
</organism>
<comment type="caution">
    <text evidence="1">The sequence shown here is derived from an EMBL/GenBank/DDBJ whole genome shotgun (WGS) entry which is preliminary data.</text>
</comment>
<dbReference type="PANTHER" id="PTHR47510:SF3">
    <property type="entry name" value="ENDO_EXONUCLEASE_PHOSPHATASE DOMAIN-CONTAINING PROTEIN"/>
    <property type="match status" value="1"/>
</dbReference>
<sequence length="139" mass="15904">MERKKCKSSYYDCKIKNLKHVKPRNWWSAVKKISGMDAITKSDLRSNLQIDDLDNLSDIEVANKINGKFLEPLQEFQPLQITVPNNDSISNVLTVSELDVWNCLNSLNPWKSGGPDNIPSWVLKEYAMILSLPVMKIIK</sequence>
<protein>
    <submittedName>
        <fullName evidence="1">Uncharacterized protein</fullName>
    </submittedName>
</protein>
<name>A0A7D9F1H7_PARCT</name>
<evidence type="ECO:0000313" key="2">
    <source>
        <dbReference type="Proteomes" id="UP001152795"/>
    </source>
</evidence>
<dbReference type="EMBL" id="CACRXK020011116">
    <property type="protein sequence ID" value="CAB4020766.1"/>
    <property type="molecule type" value="Genomic_DNA"/>
</dbReference>
<gene>
    <name evidence="1" type="ORF">PACLA_8A016473</name>
</gene>